<dbReference type="STRING" id="4432.A0A1U8ANJ5"/>
<dbReference type="OMA" id="QDEHSKH"/>
<dbReference type="InterPro" id="IPR013087">
    <property type="entry name" value="Znf_C2H2_type"/>
</dbReference>
<gene>
    <name evidence="5" type="primary">LOC104604863</name>
</gene>
<dbReference type="InterPro" id="IPR047415">
    <property type="entry name" value="Pcf11_CID"/>
</dbReference>
<dbReference type="SMART" id="SM00582">
    <property type="entry name" value="RPR"/>
    <property type="match status" value="1"/>
</dbReference>
<organism evidence="4 5">
    <name type="scientific">Nelumbo nucifera</name>
    <name type="common">Sacred lotus</name>
    <dbReference type="NCBI Taxonomy" id="4432"/>
    <lineage>
        <taxon>Eukaryota</taxon>
        <taxon>Viridiplantae</taxon>
        <taxon>Streptophyta</taxon>
        <taxon>Embryophyta</taxon>
        <taxon>Tracheophyta</taxon>
        <taxon>Spermatophyta</taxon>
        <taxon>Magnoliopsida</taxon>
        <taxon>Proteales</taxon>
        <taxon>Nelumbonaceae</taxon>
        <taxon>Nelumbo</taxon>
    </lineage>
</organism>
<dbReference type="InterPro" id="IPR008942">
    <property type="entry name" value="ENTH_VHS"/>
</dbReference>
<reference evidence="5" key="1">
    <citation type="submission" date="2025-08" db="UniProtKB">
        <authorList>
            <consortium name="RefSeq"/>
        </authorList>
    </citation>
    <scope>IDENTIFICATION</scope>
</reference>
<accession>A0A1U8ANJ5</accession>
<dbReference type="PANTHER" id="PTHR15921">
    <property type="entry name" value="PRE-MRNA CLEAVAGE COMPLEX II"/>
    <property type="match status" value="1"/>
</dbReference>
<dbReference type="RefSeq" id="XP_010267731.1">
    <property type="nucleotide sequence ID" value="XM_010269429.1"/>
</dbReference>
<dbReference type="GO" id="GO:0006369">
    <property type="term" value="P:termination of RNA polymerase II transcription"/>
    <property type="evidence" value="ECO:0000318"/>
    <property type="project" value="GO_Central"/>
</dbReference>
<feature type="region of interest" description="Disordered" evidence="2">
    <location>
        <begin position="445"/>
        <end position="468"/>
    </location>
</feature>
<dbReference type="Pfam" id="PF04818">
    <property type="entry name" value="CID"/>
    <property type="match status" value="1"/>
</dbReference>
<feature type="compositionally biased region" description="Polar residues" evidence="2">
    <location>
        <begin position="321"/>
        <end position="332"/>
    </location>
</feature>
<evidence type="ECO:0000313" key="5">
    <source>
        <dbReference type="RefSeq" id="XP_010267731.1"/>
    </source>
</evidence>
<dbReference type="FunCoup" id="A0A1U8ANJ5">
    <property type="interactions" value="2445"/>
</dbReference>
<dbReference type="SUPFAM" id="SSF48464">
    <property type="entry name" value="ENTH/VHS domain"/>
    <property type="match status" value="1"/>
</dbReference>
<dbReference type="Proteomes" id="UP000189703">
    <property type="component" value="Unplaced"/>
</dbReference>
<feature type="compositionally biased region" description="Basic and acidic residues" evidence="2">
    <location>
        <begin position="1"/>
        <end position="13"/>
    </location>
</feature>
<keyword evidence="1" id="KW-0507">mRNA processing</keyword>
<dbReference type="eggNOG" id="KOG2071">
    <property type="taxonomic scope" value="Eukaryota"/>
</dbReference>
<feature type="compositionally biased region" description="Polar residues" evidence="2">
    <location>
        <begin position="453"/>
        <end position="464"/>
    </location>
</feature>
<dbReference type="InParanoid" id="A0A1U8ANJ5"/>
<feature type="region of interest" description="Disordered" evidence="2">
    <location>
        <begin position="1"/>
        <end position="48"/>
    </location>
</feature>
<name>A0A1U8ANJ5_NELNU</name>
<feature type="domain" description="CID" evidence="3">
    <location>
        <begin position="77"/>
        <end position="205"/>
    </location>
</feature>
<dbReference type="InterPro" id="IPR057242">
    <property type="entry name" value="PCFS4-like"/>
</dbReference>
<dbReference type="FunFam" id="1.25.40.90:FF:000023">
    <property type="entry name" value="polyadenylation and cleavage factor homolog 4"/>
    <property type="match status" value="1"/>
</dbReference>
<dbReference type="CDD" id="cd16982">
    <property type="entry name" value="CID_Pcf11"/>
    <property type="match status" value="1"/>
</dbReference>
<protein>
    <submittedName>
        <fullName evidence="5">Polyadenylation and cleavage factor homolog 4-like isoform X1</fullName>
    </submittedName>
</protein>
<evidence type="ECO:0000313" key="4">
    <source>
        <dbReference type="Proteomes" id="UP000189703"/>
    </source>
</evidence>
<keyword evidence="4" id="KW-1185">Reference proteome</keyword>
<sequence>MEEERFFSSRENPRNLGFLSERGASNSGSSSNNNCKAVPNDLVQKPPPPILERFRSLLKEREEEMRVSEDNDVRAPSTEETVRLYEVVLSELTFNSKPIITELTIIAGEQREHGEGIAGAICAHIIEVPVEQKLPSLYLLDSIVKNIGREYVMYFSSRLPEVFCEAYRQVHPNLCPAMRHLFGTWSAIFPAKVLRTIEIELQFSPRAKNQSSGLKAVRSSEDSPSPRSSHGIHVNPKYLEEVQRGRGISSSLQIYGQKPTIEYGEHDSDHGEVISPRVVVQRLDSQGASTHSSVGSAERLLPTKIRLTRPSSPTIGPARSLSPSNDGFSVDNSPRKVVDRVSPSHSGSIYGPRRMTDNDGERSYQWLKHWPSKKDQKVETSSMYNIFSNIDACGNFLGKNVLNEKHSIIKQLDVNGIKSKEAATRWQNTEEEEYIWEDMSPTLADRNRGNDIRPQNSPFSSISRRNGLGRPSAAILEPDFKKGNWPDQVHFSVPDDSAAFAGDVVSILGSGHFSMGKKPLSGPGIRNESTQVQCSHYPHEPRNFLHRFPQPLQEHLDPKARGTAVQMTFPASRIVAPASQNVPSQIDKFPDADVQPPRFSRIGSSGATSLNVEVPSAVMPASTLLKHVEQRPSLAPPIWPLVNVSKSHQPCLLPVIPQQNQIKSQFDIMDVNNPVKGQIPKKPLTLPVQHLDGIERNVLQFANQQAGLISLNQQYQGHASLLQQQLLLSQNAQENLVPPATSRISSHMMEQFLSNGHMRQGHGPVVSSILSNSIPGIPPSSVTSHGISNTRFHLQGQALPPLPPGPPPASLQMGPITQNVGPIASHPSTGSAFSGLIGSLVAQGLISLTALAPVQDSVGVEFNPDLLKVRHESAIKALYDDLPRQCTTCGLRFKCQEEHSTHMDWHVTKNRISKNRKQKPSRKWFITTSVWLSGAEALGTDAVPGFLPTEAIVEKDDSATAVPADENQSTCALCGERFDDFYSDETEEWMYKGAVYLNAPDDPTADMDRSQLGPIVHAKCRSESTLVPSEDFGLDVGLYFKLASSPAPVSFVPFSLLL</sequence>
<dbReference type="GO" id="GO:0031124">
    <property type="term" value="P:mRNA 3'-end processing"/>
    <property type="evidence" value="ECO:0007669"/>
    <property type="project" value="InterPro"/>
</dbReference>
<dbReference type="GeneID" id="104604863"/>
<feature type="region of interest" description="Disordered" evidence="2">
    <location>
        <begin position="308"/>
        <end position="358"/>
    </location>
</feature>
<dbReference type="Pfam" id="PF23228">
    <property type="entry name" value="zf_PCFS4"/>
    <property type="match status" value="1"/>
</dbReference>
<dbReference type="Gene3D" id="1.25.40.90">
    <property type="match status" value="1"/>
</dbReference>
<evidence type="ECO:0000256" key="1">
    <source>
        <dbReference type="ARBA" id="ARBA00022664"/>
    </source>
</evidence>
<evidence type="ECO:0000256" key="2">
    <source>
        <dbReference type="SAM" id="MobiDB-lite"/>
    </source>
</evidence>
<dbReference type="GO" id="GO:0000993">
    <property type="term" value="F:RNA polymerase II complex binding"/>
    <property type="evidence" value="ECO:0000318"/>
    <property type="project" value="GO_Central"/>
</dbReference>
<dbReference type="InterPro" id="IPR006569">
    <property type="entry name" value="CID_dom"/>
</dbReference>
<dbReference type="PROSITE" id="PS51391">
    <property type="entry name" value="CID"/>
    <property type="match status" value="1"/>
</dbReference>
<dbReference type="AlphaFoldDB" id="A0A1U8ANJ5"/>
<evidence type="ECO:0000259" key="3">
    <source>
        <dbReference type="PROSITE" id="PS51391"/>
    </source>
</evidence>
<dbReference type="InterPro" id="IPR045154">
    <property type="entry name" value="PCF11-like"/>
</dbReference>
<dbReference type="GO" id="GO:0005737">
    <property type="term" value="C:cytoplasm"/>
    <property type="evidence" value="ECO:0000318"/>
    <property type="project" value="GO_Central"/>
</dbReference>
<feature type="region of interest" description="Disordered" evidence="2">
    <location>
        <begin position="212"/>
        <end position="236"/>
    </location>
</feature>
<feature type="compositionally biased region" description="Low complexity" evidence="2">
    <location>
        <begin position="25"/>
        <end position="34"/>
    </location>
</feature>
<dbReference type="GO" id="GO:0003729">
    <property type="term" value="F:mRNA binding"/>
    <property type="evidence" value="ECO:0000318"/>
    <property type="project" value="GO_Central"/>
</dbReference>
<proteinExistence type="predicted"/>
<dbReference type="PROSITE" id="PS00028">
    <property type="entry name" value="ZINC_FINGER_C2H2_1"/>
    <property type="match status" value="1"/>
</dbReference>
<dbReference type="GO" id="GO:0005849">
    <property type="term" value="C:mRNA cleavage factor complex"/>
    <property type="evidence" value="ECO:0000318"/>
    <property type="project" value="GO_Central"/>
</dbReference>
<dbReference type="OrthoDB" id="2129491at2759"/>
<dbReference type="PANTHER" id="PTHR15921:SF12">
    <property type="entry name" value="POLYADENYLATION AND CLEAVAGE FACTOR HOMOLOG 4"/>
    <property type="match status" value="1"/>
</dbReference>
<dbReference type="KEGG" id="nnu:104604863"/>